<dbReference type="EMBL" id="JAWJWE010000037">
    <property type="protein sequence ID" value="KAK6625310.1"/>
    <property type="molecule type" value="Genomic_DNA"/>
</dbReference>
<keyword evidence="5 11" id="KW-0175">Coiled coil</keyword>
<evidence type="ECO:0000256" key="7">
    <source>
        <dbReference type="ARBA" id="ARBA00023212"/>
    </source>
</evidence>
<keyword evidence="4 10" id="KW-0282">Flagellum</keyword>
<feature type="coiled-coil region" evidence="11">
    <location>
        <begin position="274"/>
        <end position="315"/>
    </location>
</feature>
<dbReference type="GO" id="GO:0005634">
    <property type="term" value="C:nucleus"/>
    <property type="evidence" value="ECO:0007669"/>
    <property type="project" value="TreeGrafter"/>
</dbReference>
<keyword evidence="3" id="KW-0963">Cytoplasm</keyword>
<evidence type="ECO:0000256" key="6">
    <source>
        <dbReference type="ARBA" id="ARBA00023069"/>
    </source>
</evidence>
<evidence type="ECO:0000256" key="9">
    <source>
        <dbReference type="ARBA" id="ARBA00045224"/>
    </source>
</evidence>
<organism evidence="12 15">
    <name type="scientific">Polyplax serrata</name>
    <name type="common">Common mouse louse</name>
    <dbReference type="NCBI Taxonomy" id="468196"/>
    <lineage>
        <taxon>Eukaryota</taxon>
        <taxon>Metazoa</taxon>
        <taxon>Ecdysozoa</taxon>
        <taxon>Arthropoda</taxon>
        <taxon>Hexapoda</taxon>
        <taxon>Insecta</taxon>
        <taxon>Pterygota</taxon>
        <taxon>Neoptera</taxon>
        <taxon>Paraneoptera</taxon>
        <taxon>Psocodea</taxon>
        <taxon>Troctomorpha</taxon>
        <taxon>Phthiraptera</taxon>
        <taxon>Anoplura</taxon>
        <taxon>Polyplacidae</taxon>
        <taxon>Polyplax</taxon>
    </lineage>
</organism>
<protein>
    <recommendedName>
        <fullName evidence="10">Tektin</fullName>
    </recommendedName>
</protein>
<comment type="function">
    <text evidence="9">Microtubule inner protein (MIP) part of the dynein-decorated doublet microtubules (DMTs) in cilia and flagellar axoneme. Forms filamentous polymers in the walls of ciliary and flagellar microtubules.</text>
</comment>
<dbReference type="InterPro" id="IPR000435">
    <property type="entry name" value="Tektins"/>
</dbReference>
<reference evidence="12 15" key="1">
    <citation type="submission" date="2023-10" db="EMBL/GenBank/DDBJ databases">
        <title>Genomes of two closely related lineages of the louse Polyplax serrata with different host specificities.</title>
        <authorList>
            <person name="Martinu J."/>
            <person name="Tarabai H."/>
            <person name="Stefka J."/>
            <person name="Hypsa V."/>
        </authorList>
    </citation>
    <scope>NUCLEOTIDE SEQUENCE [LARGE SCALE GENOMIC DNA]</scope>
    <source>
        <strain evidence="13">98ZLc_SE</strain>
        <strain evidence="12">HR10_N</strain>
    </source>
</reference>
<evidence type="ECO:0000313" key="14">
    <source>
        <dbReference type="Proteomes" id="UP001359485"/>
    </source>
</evidence>
<keyword evidence="8 10" id="KW-0966">Cell projection</keyword>
<evidence type="ECO:0000256" key="3">
    <source>
        <dbReference type="ARBA" id="ARBA00022490"/>
    </source>
</evidence>
<dbReference type="PRINTS" id="PR00511">
    <property type="entry name" value="TEKTIN"/>
</dbReference>
<evidence type="ECO:0000256" key="10">
    <source>
        <dbReference type="RuleBase" id="RU367040"/>
    </source>
</evidence>
<comment type="similarity">
    <text evidence="2 10">Belongs to the tektin family.</text>
</comment>
<dbReference type="GO" id="GO:0060294">
    <property type="term" value="P:cilium movement involved in cell motility"/>
    <property type="evidence" value="ECO:0007669"/>
    <property type="project" value="UniProtKB-UniRule"/>
</dbReference>
<dbReference type="GO" id="GO:0005930">
    <property type="term" value="C:axoneme"/>
    <property type="evidence" value="ECO:0007669"/>
    <property type="project" value="UniProtKB-SubCell"/>
</dbReference>
<comment type="caution">
    <text evidence="12">The sequence shown here is derived from an EMBL/GenBank/DDBJ whole genome shotgun (WGS) entry which is preliminary data.</text>
</comment>
<dbReference type="GO" id="GO:0015630">
    <property type="term" value="C:microtubule cytoskeleton"/>
    <property type="evidence" value="ECO:0007669"/>
    <property type="project" value="UniProtKB-UniRule"/>
</dbReference>
<keyword evidence="6 10" id="KW-0969">Cilium</keyword>
<dbReference type="GO" id="GO:0060271">
    <property type="term" value="P:cilium assembly"/>
    <property type="evidence" value="ECO:0007669"/>
    <property type="project" value="UniProtKB-UniRule"/>
</dbReference>
<dbReference type="Proteomes" id="UP001359485">
    <property type="component" value="Unassembled WGS sequence"/>
</dbReference>
<evidence type="ECO:0000313" key="12">
    <source>
        <dbReference type="EMBL" id="KAK6625310.1"/>
    </source>
</evidence>
<evidence type="ECO:0000256" key="11">
    <source>
        <dbReference type="SAM" id="Coils"/>
    </source>
</evidence>
<proteinExistence type="inferred from homology"/>
<evidence type="ECO:0000313" key="15">
    <source>
        <dbReference type="Proteomes" id="UP001372834"/>
    </source>
</evidence>
<keyword evidence="14" id="KW-1185">Reference proteome</keyword>
<feature type="coiled-coil region" evidence="11">
    <location>
        <begin position="156"/>
        <end position="205"/>
    </location>
</feature>
<evidence type="ECO:0000256" key="1">
    <source>
        <dbReference type="ARBA" id="ARBA00004611"/>
    </source>
</evidence>
<gene>
    <name evidence="12" type="ORF">RUM43_005604</name>
    <name evidence="13" type="ORF">RUM44_008569</name>
</gene>
<dbReference type="InterPro" id="IPR048256">
    <property type="entry name" value="Tektin-like"/>
</dbReference>
<dbReference type="PANTHER" id="PTHR19960">
    <property type="entry name" value="TEKTIN"/>
    <property type="match status" value="1"/>
</dbReference>
<dbReference type="AlphaFoldDB" id="A0AAN8PBF5"/>
<dbReference type="EMBL" id="JAWJWF010000002">
    <property type="protein sequence ID" value="KAK6638141.1"/>
    <property type="molecule type" value="Genomic_DNA"/>
</dbReference>
<dbReference type="Proteomes" id="UP001372834">
    <property type="component" value="Unassembled WGS sequence"/>
</dbReference>
<accession>A0AAN8PBF5</accession>
<dbReference type="PANTHER" id="PTHR19960:SF25">
    <property type="entry name" value="TEKTIN-1"/>
    <property type="match status" value="1"/>
</dbReference>
<comment type="subcellular location">
    <subcellularLocation>
        <location evidence="10">Cytoplasm</location>
        <location evidence="10">Cytoskeleton</location>
        <location evidence="10">Cilium axoneme</location>
    </subcellularLocation>
    <subcellularLocation>
        <location evidence="1">Cytoplasm</location>
        <location evidence="1">Cytoskeleton</location>
        <location evidence="1">Flagellum axoneme</location>
    </subcellularLocation>
</comment>
<evidence type="ECO:0000256" key="5">
    <source>
        <dbReference type="ARBA" id="ARBA00023054"/>
    </source>
</evidence>
<evidence type="ECO:0000313" key="13">
    <source>
        <dbReference type="EMBL" id="KAK6638141.1"/>
    </source>
</evidence>
<evidence type="ECO:0000256" key="2">
    <source>
        <dbReference type="ARBA" id="ARBA00007209"/>
    </source>
</evidence>
<evidence type="ECO:0000256" key="4">
    <source>
        <dbReference type="ARBA" id="ARBA00022846"/>
    </source>
</evidence>
<sequence>MCSNIQNLASKALVALPPPPERFTYDEWYRQIGHKFRVADDQTLLSDRILEESTRVIENIKEKLDSNKELTELKMREKVLDIEFVKGEIERSRTVIQVEMEALGAFKERIQDALNSIRMTGKARTQKCCILREGRLGIDLVQDNVEIELRKEIKTIDTAEMILQRTLEQVKEIMRELRATLYLLNRDLEDKMRVLSIERDCLNMRTTDLNLSTYHGTTPLDASNIAFHEWQHYTNEVILKGFQNVNSARNFRNVVDRVLKEVVDDLRIQYTAVNEAFSQRIEELKEMKTKFERQLFEVTRQINEMTRNVTELEKAIADKEGYMALAHTRLGKRAHRPQVELVRDEVETRLVSEVVEIRQMVEHLQRMLEESQANLRYLCKIQIQLQEDINIKVNSIKIDEVDCMTLRQGIDYHSF</sequence>
<dbReference type="Pfam" id="PF03148">
    <property type="entry name" value="Tektin"/>
    <property type="match status" value="1"/>
</dbReference>
<keyword evidence="7" id="KW-0206">Cytoskeleton</keyword>
<name>A0AAN8PBF5_POLSC</name>
<evidence type="ECO:0000256" key="8">
    <source>
        <dbReference type="ARBA" id="ARBA00023273"/>
    </source>
</evidence>